<dbReference type="SMART" id="SM00220">
    <property type="entry name" value="S_TKc"/>
    <property type="match status" value="1"/>
</dbReference>
<name>A0A9W9TRC3_PENCI</name>
<dbReference type="InterPro" id="IPR000719">
    <property type="entry name" value="Prot_kinase_dom"/>
</dbReference>
<organism evidence="5 6">
    <name type="scientific">Penicillium citrinum</name>
    <dbReference type="NCBI Taxonomy" id="5077"/>
    <lineage>
        <taxon>Eukaryota</taxon>
        <taxon>Fungi</taxon>
        <taxon>Dikarya</taxon>
        <taxon>Ascomycota</taxon>
        <taxon>Pezizomycotina</taxon>
        <taxon>Eurotiomycetes</taxon>
        <taxon>Eurotiomycetidae</taxon>
        <taxon>Eurotiales</taxon>
        <taxon>Aspergillaceae</taxon>
        <taxon>Penicillium</taxon>
    </lineage>
</organism>
<protein>
    <recommendedName>
        <fullName evidence="4">Protein kinase domain-containing protein</fullName>
    </recommendedName>
</protein>
<gene>
    <name evidence="5" type="ORF">N7469_004601</name>
</gene>
<evidence type="ECO:0000256" key="2">
    <source>
        <dbReference type="ARBA" id="ARBA00022741"/>
    </source>
</evidence>
<sequence>MTPDPKRETYLPHQLNGLWSKQNSIQGESASSETKVQGKNHAYRLGIPIKSSKLERKLDNPKQTSQAKYHKSYNIDQAGPGVIALKDTEKLPICLLKYSQSQKERSCLKLQFASHKNLVSLIDHFQSGDEVHLVYEYEHLAVTLGCVAGTVSFSEADIATICKEVLEGLKYVHTILRITYGMLDFSNILLTWQGEVKLANIGESLLSEHPLSRASKDIEDIGRVVVFLSDRSAPLGEPNQDTNNPSLSQLAYSFVQRTKEPTTIECLIEDEFLHLANPGGAWSLKRHYFETLPLGIRIGSRANR</sequence>
<dbReference type="GeneID" id="81382688"/>
<comment type="similarity">
    <text evidence="1">Belongs to the protein kinase superfamily. STE Ser/Thr protein kinase family. STE20 subfamily.</text>
</comment>
<dbReference type="InterPro" id="IPR051931">
    <property type="entry name" value="PAK3-like"/>
</dbReference>
<dbReference type="Pfam" id="PF00069">
    <property type="entry name" value="Pkinase"/>
    <property type="match status" value="1"/>
</dbReference>
<keyword evidence="6" id="KW-1185">Reference proteome</keyword>
<evidence type="ECO:0000256" key="1">
    <source>
        <dbReference type="ARBA" id="ARBA00008874"/>
    </source>
</evidence>
<evidence type="ECO:0000313" key="5">
    <source>
        <dbReference type="EMBL" id="KAJ5235433.1"/>
    </source>
</evidence>
<dbReference type="PROSITE" id="PS50011">
    <property type="entry name" value="PROTEIN_KINASE_DOM"/>
    <property type="match status" value="1"/>
</dbReference>
<dbReference type="Gene3D" id="1.10.510.10">
    <property type="entry name" value="Transferase(Phosphotransferase) domain 1"/>
    <property type="match status" value="1"/>
</dbReference>
<proteinExistence type="inferred from homology"/>
<dbReference type="SUPFAM" id="SSF56112">
    <property type="entry name" value="Protein kinase-like (PK-like)"/>
    <property type="match status" value="1"/>
</dbReference>
<comment type="caution">
    <text evidence="5">The sequence shown here is derived from an EMBL/GenBank/DDBJ whole genome shotgun (WGS) entry which is preliminary data.</text>
</comment>
<dbReference type="OrthoDB" id="4354362at2759"/>
<dbReference type="PANTHER" id="PTHR45832">
    <property type="entry name" value="SERINE/THREONINE-PROTEIN KINASE SAMKA-RELATED-RELATED"/>
    <property type="match status" value="1"/>
</dbReference>
<accession>A0A9W9TRC3</accession>
<reference evidence="5" key="2">
    <citation type="journal article" date="2023" name="IMA Fungus">
        <title>Comparative genomic study of the Penicillium genus elucidates a diverse pangenome and 15 lateral gene transfer events.</title>
        <authorList>
            <person name="Petersen C."/>
            <person name="Sorensen T."/>
            <person name="Nielsen M.R."/>
            <person name="Sondergaard T.E."/>
            <person name="Sorensen J.L."/>
            <person name="Fitzpatrick D.A."/>
            <person name="Frisvad J.C."/>
            <person name="Nielsen K.L."/>
        </authorList>
    </citation>
    <scope>NUCLEOTIDE SEQUENCE</scope>
    <source>
        <strain evidence="5">IBT 23319</strain>
    </source>
</reference>
<dbReference type="AlphaFoldDB" id="A0A9W9TRC3"/>
<dbReference type="InterPro" id="IPR011009">
    <property type="entry name" value="Kinase-like_dom_sf"/>
</dbReference>
<dbReference type="Proteomes" id="UP001147733">
    <property type="component" value="Unassembled WGS sequence"/>
</dbReference>
<evidence type="ECO:0000313" key="6">
    <source>
        <dbReference type="Proteomes" id="UP001147733"/>
    </source>
</evidence>
<evidence type="ECO:0000256" key="3">
    <source>
        <dbReference type="ARBA" id="ARBA00022840"/>
    </source>
</evidence>
<keyword evidence="2" id="KW-0547">Nucleotide-binding</keyword>
<dbReference type="PANTHER" id="PTHR45832:SF22">
    <property type="entry name" value="SERINE_THREONINE-PROTEIN KINASE SAMKA-RELATED"/>
    <property type="match status" value="1"/>
</dbReference>
<evidence type="ECO:0000259" key="4">
    <source>
        <dbReference type="PROSITE" id="PS50011"/>
    </source>
</evidence>
<reference evidence="5" key="1">
    <citation type="submission" date="2022-11" db="EMBL/GenBank/DDBJ databases">
        <authorList>
            <person name="Petersen C."/>
        </authorList>
    </citation>
    <scope>NUCLEOTIDE SEQUENCE</scope>
    <source>
        <strain evidence="5">IBT 23319</strain>
    </source>
</reference>
<feature type="domain" description="Protein kinase" evidence="4">
    <location>
        <begin position="58"/>
        <end position="304"/>
    </location>
</feature>
<dbReference type="RefSeq" id="XP_056502933.1">
    <property type="nucleotide sequence ID" value="XM_056643521.1"/>
</dbReference>
<dbReference type="GO" id="GO:0005524">
    <property type="term" value="F:ATP binding"/>
    <property type="evidence" value="ECO:0007669"/>
    <property type="project" value="UniProtKB-KW"/>
</dbReference>
<keyword evidence="3" id="KW-0067">ATP-binding</keyword>
<dbReference type="EMBL" id="JAPQKT010000003">
    <property type="protein sequence ID" value="KAJ5235433.1"/>
    <property type="molecule type" value="Genomic_DNA"/>
</dbReference>
<dbReference type="GO" id="GO:0004672">
    <property type="term" value="F:protein kinase activity"/>
    <property type="evidence" value="ECO:0007669"/>
    <property type="project" value="InterPro"/>
</dbReference>